<proteinExistence type="predicted"/>
<dbReference type="RefSeq" id="WP_244760770.1">
    <property type="nucleotide sequence ID" value="NZ_JALJCJ010000002.1"/>
</dbReference>
<keyword evidence="2" id="KW-1185">Reference proteome</keyword>
<protein>
    <submittedName>
        <fullName evidence="1">Uncharacterized protein</fullName>
    </submittedName>
</protein>
<organism evidence="1 2">
    <name type="scientific">Shinella curvata</name>
    <dbReference type="NCBI Taxonomy" id="1817964"/>
    <lineage>
        <taxon>Bacteria</taxon>
        <taxon>Pseudomonadati</taxon>
        <taxon>Pseudomonadota</taxon>
        <taxon>Alphaproteobacteria</taxon>
        <taxon>Hyphomicrobiales</taxon>
        <taxon>Rhizobiaceae</taxon>
        <taxon>Shinella</taxon>
    </lineage>
</organism>
<dbReference type="Proteomes" id="UP001177080">
    <property type="component" value="Unassembled WGS sequence"/>
</dbReference>
<dbReference type="EMBL" id="WHSC02000007">
    <property type="protein sequence ID" value="MDO6123147.1"/>
    <property type="molecule type" value="Genomic_DNA"/>
</dbReference>
<sequence>MTERCKANPCCGEPYGKCEIPLPQHRSGLWFHNTSEYRDNYAVDQFAMAMKVKLAQKRLEGRGGWDREDECSKEFLSQLLREHIEKGDPIDVANFAMMLHQRGGIIS</sequence>
<comment type="caution">
    <text evidence="1">The sequence shown here is derived from an EMBL/GenBank/DDBJ whole genome shotgun (WGS) entry which is preliminary data.</text>
</comment>
<name>A0ABT8XHD7_9HYPH</name>
<evidence type="ECO:0000313" key="2">
    <source>
        <dbReference type="Proteomes" id="UP001177080"/>
    </source>
</evidence>
<reference evidence="1" key="1">
    <citation type="submission" date="2022-04" db="EMBL/GenBank/DDBJ databases">
        <title>Shinella lacus sp. nov., a novel member of the genus Shinella from water.</title>
        <authorList>
            <person name="Deng Y."/>
        </authorList>
    </citation>
    <scope>NUCLEOTIDE SEQUENCE</scope>
    <source>
        <strain evidence="1">JCM 31239</strain>
    </source>
</reference>
<gene>
    <name evidence="1" type="ORF">GB928_018320</name>
</gene>
<accession>A0ABT8XHD7</accession>
<evidence type="ECO:0000313" key="1">
    <source>
        <dbReference type="EMBL" id="MDO6123147.1"/>
    </source>
</evidence>